<dbReference type="Proteomes" id="UP000000602">
    <property type="component" value="Chromosome"/>
</dbReference>
<gene>
    <name evidence="1" type="ordered locus">DP2427</name>
</gene>
<sequence>MQFKFVLLFASCSVSPCPPNSGGAVAVTQNLYDFYLEAFSIFEPIFSVEERCVFLCRRIQKVIEFLLSLFWGRTFKIGIIFSPPLSNYLSLLSLIL</sequence>
<dbReference type="STRING" id="177439.DP2427"/>
<accession>Q6AKG9</accession>
<name>Q6AKG9_DESPS</name>
<dbReference type="AlphaFoldDB" id="Q6AKG9"/>
<organism evidence="1 2">
    <name type="scientific">Desulfotalea psychrophila (strain LSv54 / DSM 12343)</name>
    <dbReference type="NCBI Taxonomy" id="177439"/>
    <lineage>
        <taxon>Bacteria</taxon>
        <taxon>Pseudomonadati</taxon>
        <taxon>Thermodesulfobacteriota</taxon>
        <taxon>Desulfobulbia</taxon>
        <taxon>Desulfobulbales</taxon>
        <taxon>Desulfocapsaceae</taxon>
        <taxon>Desulfotalea</taxon>
    </lineage>
</organism>
<protein>
    <submittedName>
        <fullName evidence="1">Uncharacterized protein</fullName>
    </submittedName>
</protein>
<keyword evidence="2" id="KW-1185">Reference proteome</keyword>
<dbReference type="EMBL" id="CR522870">
    <property type="protein sequence ID" value="CAG37156.1"/>
    <property type="molecule type" value="Genomic_DNA"/>
</dbReference>
<dbReference type="HOGENOM" id="CLU_2355192_0_0_7"/>
<reference evidence="2" key="1">
    <citation type="journal article" date="2004" name="Environ. Microbiol.">
        <title>The genome of Desulfotalea psychrophila, a sulfate-reducing bacterium from permanently cold Arctic sediments.</title>
        <authorList>
            <person name="Rabus R."/>
            <person name="Ruepp A."/>
            <person name="Frickey T."/>
            <person name="Rattei T."/>
            <person name="Fartmann B."/>
            <person name="Stark M."/>
            <person name="Bauer M."/>
            <person name="Zibat A."/>
            <person name="Lombardot T."/>
            <person name="Becker I."/>
            <person name="Amann J."/>
            <person name="Gellner K."/>
            <person name="Teeling H."/>
            <person name="Leuschner W.D."/>
            <person name="Gloeckner F.-O."/>
            <person name="Lupas A.N."/>
            <person name="Amann R."/>
            <person name="Klenk H.-P."/>
        </authorList>
    </citation>
    <scope>NUCLEOTIDE SEQUENCE [LARGE SCALE GENOMIC DNA]</scope>
    <source>
        <strain evidence="2">DSM 12343 / LSv54</strain>
    </source>
</reference>
<evidence type="ECO:0000313" key="2">
    <source>
        <dbReference type="Proteomes" id="UP000000602"/>
    </source>
</evidence>
<evidence type="ECO:0000313" key="1">
    <source>
        <dbReference type="EMBL" id="CAG37156.1"/>
    </source>
</evidence>
<dbReference type="KEGG" id="dps:DP2427"/>
<proteinExistence type="predicted"/>